<gene>
    <name evidence="2" type="ORF">WMSIL1_LOCUS6177</name>
</gene>
<dbReference type="AlphaFoldDB" id="A0A564YGL3"/>
<organism evidence="2 3">
    <name type="scientific">Hymenolepis diminuta</name>
    <name type="common">Rat tapeworm</name>
    <dbReference type="NCBI Taxonomy" id="6216"/>
    <lineage>
        <taxon>Eukaryota</taxon>
        <taxon>Metazoa</taxon>
        <taxon>Spiralia</taxon>
        <taxon>Lophotrochozoa</taxon>
        <taxon>Platyhelminthes</taxon>
        <taxon>Cestoda</taxon>
        <taxon>Eucestoda</taxon>
        <taxon>Cyclophyllidea</taxon>
        <taxon>Hymenolepididae</taxon>
        <taxon>Hymenolepis</taxon>
    </lineage>
</organism>
<name>A0A564YGL3_HYMDI</name>
<protein>
    <submittedName>
        <fullName evidence="2">Uncharacterized protein</fullName>
    </submittedName>
</protein>
<reference evidence="2 3" key="1">
    <citation type="submission" date="2019-07" db="EMBL/GenBank/DDBJ databases">
        <authorList>
            <person name="Jastrzebski P J."/>
            <person name="Paukszto L."/>
            <person name="Jastrzebski P J."/>
        </authorList>
    </citation>
    <scope>NUCLEOTIDE SEQUENCE [LARGE SCALE GENOMIC DNA]</scope>
    <source>
        <strain evidence="2 3">WMS-il1</strain>
    </source>
</reference>
<evidence type="ECO:0000313" key="2">
    <source>
        <dbReference type="EMBL" id="VUZ46427.1"/>
    </source>
</evidence>
<evidence type="ECO:0000256" key="1">
    <source>
        <dbReference type="SAM" id="MobiDB-lite"/>
    </source>
</evidence>
<sequence length="205" mass="23532">MEEVSAPKYLKWHSLPKISGQQKTTTSTISTREISGRSRGNNETLQRSRFFNSTKRLFRREMGKGKGTNINGPPSEVISTPVNNVTEIDRTAVDRRLQRIRRNKSDPTEPMLSLFALNDLPEAERNTVLWNPCDPVSMEGRCWRSMFTSEPPLDCANEVLYKLNNKVLLICKKHPHIHQLLRPPKSFENFYEGVSSAVLVHENLR</sequence>
<accession>A0A564YGL3</accession>
<feature type="compositionally biased region" description="Low complexity" evidence="1">
    <location>
        <begin position="19"/>
        <end position="39"/>
    </location>
</feature>
<feature type="region of interest" description="Disordered" evidence="1">
    <location>
        <begin position="19"/>
        <end position="47"/>
    </location>
</feature>
<dbReference type="Proteomes" id="UP000321570">
    <property type="component" value="Unassembled WGS sequence"/>
</dbReference>
<dbReference type="EMBL" id="CABIJS010000221">
    <property type="protein sequence ID" value="VUZ46427.1"/>
    <property type="molecule type" value="Genomic_DNA"/>
</dbReference>
<evidence type="ECO:0000313" key="3">
    <source>
        <dbReference type="Proteomes" id="UP000321570"/>
    </source>
</evidence>
<proteinExistence type="predicted"/>
<keyword evidence="3" id="KW-1185">Reference proteome</keyword>